<keyword evidence="3" id="KW-1185">Reference proteome</keyword>
<feature type="region of interest" description="Disordered" evidence="1">
    <location>
        <begin position="76"/>
        <end position="127"/>
    </location>
</feature>
<evidence type="ECO:0000313" key="2">
    <source>
        <dbReference type="EMBL" id="KAK9825887.1"/>
    </source>
</evidence>
<evidence type="ECO:0008006" key="4">
    <source>
        <dbReference type="Google" id="ProtNLM"/>
    </source>
</evidence>
<dbReference type="Gene3D" id="2.60.40.790">
    <property type="match status" value="1"/>
</dbReference>
<dbReference type="AlphaFoldDB" id="A0AAW1QXQ3"/>
<dbReference type="InterPro" id="IPR008978">
    <property type="entry name" value="HSP20-like_chaperone"/>
</dbReference>
<organism evidence="2 3">
    <name type="scientific">Elliptochloris bilobata</name>
    <dbReference type="NCBI Taxonomy" id="381761"/>
    <lineage>
        <taxon>Eukaryota</taxon>
        <taxon>Viridiplantae</taxon>
        <taxon>Chlorophyta</taxon>
        <taxon>core chlorophytes</taxon>
        <taxon>Trebouxiophyceae</taxon>
        <taxon>Trebouxiophyceae incertae sedis</taxon>
        <taxon>Elliptochloris clade</taxon>
        <taxon>Elliptochloris</taxon>
    </lineage>
</organism>
<dbReference type="Proteomes" id="UP001445335">
    <property type="component" value="Unassembled WGS sequence"/>
</dbReference>
<accession>A0AAW1QXQ3</accession>
<dbReference type="EMBL" id="JALJOU010000069">
    <property type="protein sequence ID" value="KAK9825887.1"/>
    <property type="molecule type" value="Genomic_DNA"/>
</dbReference>
<name>A0AAW1QXQ3_9CHLO</name>
<comment type="caution">
    <text evidence="2">The sequence shown here is derived from an EMBL/GenBank/DDBJ whole genome shotgun (WGS) entry which is preliminary data.</text>
</comment>
<dbReference type="CDD" id="cd00298">
    <property type="entry name" value="ACD_sHsps_p23-like"/>
    <property type="match status" value="1"/>
</dbReference>
<proteinExistence type="predicted"/>
<dbReference type="SUPFAM" id="SSF49764">
    <property type="entry name" value="HSP20-like chaperones"/>
    <property type="match status" value="1"/>
</dbReference>
<protein>
    <recommendedName>
        <fullName evidence="4">SHSP domain-containing protein</fullName>
    </recommendedName>
</protein>
<gene>
    <name evidence="2" type="ORF">WJX81_001068</name>
</gene>
<evidence type="ECO:0000256" key="1">
    <source>
        <dbReference type="SAM" id="MobiDB-lite"/>
    </source>
</evidence>
<evidence type="ECO:0000313" key="3">
    <source>
        <dbReference type="Proteomes" id="UP001445335"/>
    </source>
</evidence>
<sequence>MDQDSARRIAVLSGQLLSCKGGIAIQDCAATNTLRYGRAVGAGARFARPCTSEQAGLDYHKEAALQHAVRSYAVAGRKDAHQDLPDPPSFARPTVEPQPHEPNNVTNCTEPVRRVPHTSEAQSSGWKPRVTVVETERVYCVTLWLPGVDMRSLRINQSGRRLTVSGSRTAGRQGVTRFALGWDLPANVDVCGITARTFIDGKDARAKWRRQDSLTIFLPKLG</sequence>
<reference evidence="2 3" key="1">
    <citation type="journal article" date="2024" name="Nat. Commun.">
        <title>Phylogenomics reveals the evolutionary origins of lichenization in chlorophyte algae.</title>
        <authorList>
            <person name="Puginier C."/>
            <person name="Libourel C."/>
            <person name="Otte J."/>
            <person name="Skaloud P."/>
            <person name="Haon M."/>
            <person name="Grisel S."/>
            <person name="Petersen M."/>
            <person name="Berrin J.G."/>
            <person name="Delaux P.M."/>
            <person name="Dal Grande F."/>
            <person name="Keller J."/>
        </authorList>
    </citation>
    <scope>NUCLEOTIDE SEQUENCE [LARGE SCALE GENOMIC DNA]</scope>
    <source>
        <strain evidence="2 3">SAG 245.80</strain>
    </source>
</reference>